<dbReference type="AlphaFoldDB" id="A0A367QZ17"/>
<protein>
    <submittedName>
        <fullName evidence="2">Uncharacterized protein</fullName>
    </submittedName>
</protein>
<proteinExistence type="predicted"/>
<organism evidence="2 3">
    <name type="scientific">Nostoc punctiforme NIES-2108</name>
    <dbReference type="NCBI Taxonomy" id="1356359"/>
    <lineage>
        <taxon>Bacteria</taxon>
        <taxon>Bacillati</taxon>
        <taxon>Cyanobacteriota</taxon>
        <taxon>Cyanophyceae</taxon>
        <taxon>Nostocales</taxon>
        <taxon>Nostocaceae</taxon>
        <taxon>Nostoc</taxon>
    </lineage>
</organism>
<name>A0A367QZ17_NOSPU</name>
<feature type="region of interest" description="Disordered" evidence="1">
    <location>
        <begin position="1"/>
        <end position="64"/>
    </location>
</feature>
<comment type="caution">
    <text evidence="2">The sequence shown here is derived from an EMBL/GenBank/DDBJ whole genome shotgun (WGS) entry which is preliminary data.</text>
</comment>
<evidence type="ECO:0000256" key="1">
    <source>
        <dbReference type="SAM" id="MobiDB-lite"/>
    </source>
</evidence>
<feature type="compositionally biased region" description="Basic and acidic residues" evidence="1">
    <location>
        <begin position="7"/>
        <end position="48"/>
    </location>
</feature>
<accession>A0A367QZ17</accession>
<gene>
    <name evidence="2" type="ORF">A6769_35940</name>
</gene>
<feature type="compositionally biased region" description="Acidic residues" evidence="1">
    <location>
        <begin position="55"/>
        <end position="64"/>
    </location>
</feature>
<dbReference type="Proteomes" id="UP000252085">
    <property type="component" value="Unassembled WGS sequence"/>
</dbReference>
<evidence type="ECO:0000313" key="3">
    <source>
        <dbReference type="Proteomes" id="UP000252085"/>
    </source>
</evidence>
<reference evidence="2 3" key="1">
    <citation type="submission" date="2016-04" db="EMBL/GenBank/DDBJ databases">
        <authorList>
            <person name="Evans L.H."/>
            <person name="Alamgir A."/>
            <person name="Owens N."/>
            <person name="Weber N.D."/>
            <person name="Virtaneva K."/>
            <person name="Barbian K."/>
            <person name="Babar A."/>
            <person name="Rosenke K."/>
        </authorList>
    </citation>
    <scope>NUCLEOTIDE SEQUENCE [LARGE SCALE GENOMIC DNA]</scope>
    <source>
        <strain evidence="2">NIES-2108</strain>
    </source>
</reference>
<evidence type="ECO:0000313" key="2">
    <source>
        <dbReference type="EMBL" id="RCJ29189.1"/>
    </source>
</evidence>
<dbReference type="EMBL" id="LXQE01000200">
    <property type="protein sequence ID" value="RCJ29189.1"/>
    <property type="molecule type" value="Genomic_DNA"/>
</dbReference>
<sequence>MSQSGNGKKEDVKPSDIDIFEKVENENPLTEDQRWFKENLGTGEREIEINPPELDGSEDEPQEG</sequence>